<feature type="region of interest" description="Disordered" evidence="1">
    <location>
        <begin position="327"/>
        <end position="353"/>
    </location>
</feature>
<comment type="caution">
    <text evidence="2">The sequence shown here is derived from an EMBL/GenBank/DDBJ whole genome shotgun (WGS) entry which is preliminary data.</text>
</comment>
<keyword evidence="3" id="KW-1185">Reference proteome</keyword>
<name>A0A835GCH2_SPOEX</name>
<dbReference type="PANTHER" id="PTHR21055:SF3">
    <property type="entry name" value="PROTEIN PHOSPHATASE 1 REGULATORY SUBUNIT 36"/>
    <property type="match status" value="1"/>
</dbReference>
<evidence type="ECO:0000256" key="1">
    <source>
        <dbReference type="SAM" id="MobiDB-lite"/>
    </source>
</evidence>
<dbReference type="AlphaFoldDB" id="A0A835GCH2"/>
<dbReference type="GO" id="GO:0019902">
    <property type="term" value="F:phosphatase binding"/>
    <property type="evidence" value="ECO:0007669"/>
    <property type="project" value="InterPro"/>
</dbReference>
<dbReference type="Proteomes" id="UP000648187">
    <property type="component" value="Unassembled WGS sequence"/>
</dbReference>
<protein>
    <recommendedName>
        <fullName evidence="4">Protein phosphatase 1 regulatory subunit 36</fullName>
    </recommendedName>
</protein>
<evidence type="ECO:0008006" key="4">
    <source>
        <dbReference type="Google" id="ProtNLM"/>
    </source>
</evidence>
<evidence type="ECO:0000313" key="2">
    <source>
        <dbReference type="EMBL" id="KAF9412884.1"/>
    </source>
</evidence>
<evidence type="ECO:0000313" key="3">
    <source>
        <dbReference type="Proteomes" id="UP000648187"/>
    </source>
</evidence>
<gene>
    <name evidence="2" type="ORF">HW555_008730</name>
</gene>
<accession>A0A835GCH2</accession>
<dbReference type="InterPro" id="IPR026142">
    <property type="entry name" value="Pro_pase_1_reg_su_36"/>
</dbReference>
<reference evidence="2" key="1">
    <citation type="submission" date="2020-08" db="EMBL/GenBank/DDBJ databases">
        <title>Spodoptera exigua strain:BAW_Kor-Di-RS1 Genome sequencing and assembly.</title>
        <authorList>
            <person name="Kim J."/>
            <person name="Nam H.Y."/>
            <person name="Kwon M."/>
            <person name="Choi J.H."/>
            <person name="Cho S.R."/>
            <person name="Kim G.-H."/>
        </authorList>
    </citation>
    <scope>NUCLEOTIDE SEQUENCE</scope>
    <source>
        <strain evidence="2">BAW_Kor-Di-RS1</strain>
        <tissue evidence="2">Whole-body</tissue>
    </source>
</reference>
<dbReference type="Pfam" id="PF14895">
    <property type="entry name" value="PPPI_inhib"/>
    <property type="match status" value="1"/>
</dbReference>
<sequence length="414" mass="48384">MVSCLFSDIPMESPEAPQLATAILGSVAFKEDIDLNEQNRFRKRMQRKPEPNDVVTLQDVKDVVLFTAPLKIFKPYIINMLHLPATERLLRALIFFCQYHLQTSDTMTKRAIEQLTKIRTEKSEIVEMQFMDDLEDLRLLIAKEYSNLIKGSGEFGKYHHMGPSKKSRSMYRRESFLFETFLRISIQIIWIALGRKSFNEIEFEVHRIFKSNLYNSAEHRLTSDNKRPEMTPNERQVLLGHCLHVKHKVDTLSPLMNEVHCSKRNIDYRMYGLGIVKYPRLSSRLTYMEYALSLPEKLLQQQNVSLGILGMPRSRFDILLREITGETDSSSSNLNKSTSRSTKSATSRKKSTQEQLPIYNNIVLPLRGSDEELLSEFPRESYPQTPCDDVQRKKWLRRYLRIVNKHRSQNTKTK</sequence>
<proteinExistence type="predicted"/>
<organism evidence="2 3">
    <name type="scientific">Spodoptera exigua</name>
    <name type="common">Beet armyworm</name>
    <name type="synonym">Noctua fulgens</name>
    <dbReference type="NCBI Taxonomy" id="7107"/>
    <lineage>
        <taxon>Eukaryota</taxon>
        <taxon>Metazoa</taxon>
        <taxon>Ecdysozoa</taxon>
        <taxon>Arthropoda</taxon>
        <taxon>Hexapoda</taxon>
        <taxon>Insecta</taxon>
        <taxon>Pterygota</taxon>
        <taxon>Neoptera</taxon>
        <taxon>Endopterygota</taxon>
        <taxon>Lepidoptera</taxon>
        <taxon>Glossata</taxon>
        <taxon>Ditrysia</taxon>
        <taxon>Noctuoidea</taxon>
        <taxon>Noctuidae</taxon>
        <taxon>Amphipyrinae</taxon>
        <taxon>Spodoptera</taxon>
    </lineage>
</organism>
<dbReference type="EMBL" id="JACKWZ010000175">
    <property type="protein sequence ID" value="KAF9412884.1"/>
    <property type="molecule type" value="Genomic_DNA"/>
</dbReference>
<dbReference type="PANTHER" id="PTHR21055">
    <property type="entry name" value="PROTEIN PHOSPHATASE 1 REGULATORY SUBUNIT 36"/>
    <property type="match status" value="1"/>
</dbReference>
<feature type="compositionally biased region" description="Low complexity" evidence="1">
    <location>
        <begin position="329"/>
        <end position="345"/>
    </location>
</feature>